<proteinExistence type="predicted"/>
<dbReference type="eggNOG" id="COG0658">
    <property type="taxonomic scope" value="Bacteria"/>
</dbReference>
<feature type="transmembrane region" description="Helical" evidence="6">
    <location>
        <begin position="419"/>
        <end position="442"/>
    </location>
</feature>
<dbReference type="EMBL" id="CP013195">
    <property type="protein sequence ID" value="ALO48472.1"/>
    <property type="molecule type" value="Genomic_DNA"/>
</dbReference>
<name>A0A0S2KJK8_9BACT</name>
<evidence type="ECO:0000256" key="1">
    <source>
        <dbReference type="ARBA" id="ARBA00004651"/>
    </source>
</evidence>
<evidence type="ECO:0000256" key="3">
    <source>
        <dbReference type="ARBA" id="ARBA00022692"/>
    </source>
</evidence>
<evidence type="ECO:0000256" key="4">
    <source>
        <dbReference type="ARBA" id="ARBA00022989"/>
    </source>
</evidence>
<dbReference type="RefSeq" id="WP_025066237.1">
    <property type="nucleotide sequence ID" value="NZ_CP013195.1"/>
</dbReference>
<evidence type="ECO:0000256" key="5">
    <source>
        <dbReference type="ARBA" id="ARBA00023136"/>
    </source>
</evidence>
<dbReference type="PANTHER" id="PTHR30619:SF1">
    <property type="entry name" value="RECOMBINATION PROTEIN 2"/>
    <property type="match status" value="1"/>
</dbReference>
<feature type="transmembrane region" description="Helical" evidence="6">
    <location>
        <begin position="12"/>
        <end position="29"/>
    </location>
</feature>
<dbReference type="Proteomes" id="UP000056252">
    <property type="component" value="Chromosome"/>
</dbReference>
<accession>A0A0S2KJK8</accession>
<feature type="transmembrane region" description="Helical" evidence="6">
    <location>
        <begin position="35"/>
        <end position="54"/>
    </location>
</feature>
<evidence type="ECO:0000256" key="2">
    <source>
        <dbReference type="ARBA" id="ARBA00022475"/>
    </source>
</evidence>
<dbReference type="Pfam" id="PF03772">
    <property type="entry name" value="Competence"/>
    <property type="match status" value="1"/>
</dbReference>
<keyword evidence="2" id="KW-1003">Cell membrane</keyword>
<feature type="transmembrane region" description="Helical" evidence="6">
    <location>
        <begin position="287"/>
        <end position="303"/>
    </location>
</feature>
<evidence type="ECO:0000313" key="10">
    <source>
        <dbReference type="Proteomes" id="UP000056252"/>
    </source>
</evidence>
<feature type="transmembrane region" description="Helical" evidence="6">
    <location>
        <begin position="488"/>
        <end position="507"/>
    </location>
</feature>
<feature type="transmembrane region" description="Helical" evidence="6">
    <location>
        <begin position="454"/>
        <end position="476"/>
    </location>
</feature>
<feature type="domain" description="ComEC/Rec2-related protein" evidence="7">
    <location>
        <begin position="237"/>
        <end position="501"/>
    </location>
</feature>
<protein>
    <recommendedName>
        <fullName evidence="11">Competence protein ComEC</fullName>
    </recommendedName>
</protein>
<dbReference type="Pfam" id="PF13567">
    <property type="entry name" value="DUF4131"/>
    <property type="match status" value="1"/>
</dbReference>
<evidence type="ECO:0000313" key="9">
    <source>
        <dbReference type="EMBL" id="ALO48472.1"/>
    </source>
</evidence>
<sequence>MDTNGKIQLFPLLRIAIALVLGVVAGDGVGDRLPVWIWLSMLGAMLVPLCFTRFKPVTETCLIYAAVFVLGAWITTLKEAQLRIVLPDDEVEYQAVVISRPVVRGKVIRFDMLITHCEGSPCRRPLRVKATLLRDTVAGRYRQLDVGSGLTARSVLVHPVGYAADSHFDYVRWLQVHGFVAETFIYYTQWQQEPADLSSLSEWEQTRLSALRLRQRLADRLRHCGIEGEALSVVAAMTLGDKSGLTREVKEAYSVSGASHVLALSGLHLGIIYAFLTLLFPHRRWRVASQGVVLSSIWSYVILVGMPSSVVRAAVMLSIYAVASLLGRARMSVNALSLAAIVMLVANPLTLWDIGFQLSFAAVMAIFILFQPLYGLLLERLWISSRIVKWVWSMIVVSVAAQVGTAPLVMYYFGRYSCYFLLTNFLVIPAAMLILYSVLAMFALSPFAVVERLLATFVLTVARWLNGGVSHIAAWPGASIEGIRISRLQLVLIYLLIGCVYAAVHYVRKLYRMSRA</sequence>
<feature type="transmembrane region" description="Helical" evidence="6">
    <location>
        <begin position="390"/>
        <end position="413"/>
    </location>
</feature>
<dbReference type="AlphaFoldDB" id="A0A0S2KJK8"/>
<organism evidence="9 10">
    <name type="scientific">Hoylesella enoeca</name>
    <dbReference type="NCBI Taxonomy" id="76123"/>
    <lineage>
        <taxon>Bacteria</taxon>
        <taxon>Pseudomonadati</taxon>
        <taxon>Bacteroidota</taxon>
        <taxon>Bacteroidia</taxon>
        <taxon>Bacteroidales</taxon>
        <taxon>Prevotellaceae</taxon>
        <taxon>Hoylesella</taxon>
    </lineage>
</organism>
<keyword evidence="3 6" id="KW-0812">Transmembrane</keyword>
<dbReference type="PANTHER" id="PTHR30619">
    <property type="entry name" value="DNA INTERNALIZATION/COMPETENCE PROTEIN COMEC/REC2"/>
    <property type="match status" value="1"/>
</dbReference>
<dbReference type="OrthoDB" id="9761531at2"/>
<feature type="transmembrane region" description="Helical" evidence="6">
    <location>
        <begin position="61"/>
        <end position="77"/>
    </location>
</feature>
<keyword evidence="4 6" id="KW-1133">Transmembrane helix</keyword>
<keyword evidence="10" id="KW-1185">Reference proteome</keyword>
<evidence type="ECO:0000259" key="7">
    <source>
        <dbReference type="Pfam" id="PF03772"/>
    </source>
</evidence>
<evidence type="ECO:0000256" key="6">
    <source>
        <dbReference type="SAM" id="Phobius"/>
    </source>
</evidence>
<dbReference type="InterPro" id="IPR004477">
    <property type="entry name" value="ComEC_N"/>
</dbReference>
<evidence type="ECO:0000259" key="8">
    <source>
        <dbReference type="Pfam" id="PF13567"/>
    </source>
</evidence>
<feature type="domain" description="DUF4131" evidence="8">
    <location>
        <begin position="33"/>
        <end position="186"/>
    </location>
</feature>
<dbReference type="KEGG" id="peo:AS203_04730"/>
<dbReference type="NCBIfam" id="TIGR00360">
    <property type="entry name" value="ComEC_N-term"/>
    <property type="match status" value="1"/>
</dbReference>
<dbReference type="InterPro" id="IPR025405">
    <property type="entry name" value="DUF4131"/>
</dbReference>
<dbReference type="InterPro" id="IPR052159">
    <property type="entry name" value="Competence_DNA_uptake"/>
</dbReference>
<feature type="transmembrane region" description="Helical" evidence="6">
    <location>
        <begin position="333"/>
        <end position="352"/>
    </location>
</feature>
<comment type="subcellular location">
    <subcellularLocation>
        <location evidence="1">Cell membrane</location>
        <topology evidence="1">Multi-pass membrane protein</topology>
    </subcellularLocation>
</comment>
<dbReference type="STRING" id="76123.AS203_04730"/>
<keyword evidence="5 6" id="KW-0472">Membrane</keyword>
<feature type="transmembrane region" description="Helical" evidence="6">
    <location>
        <begin position="261"/>
        <end position="280"/>
    </location>
</feature>
<dbReference type="GO" id="GO:0005886">
    <property type="term" value="C:plasma membrane"/>
    <property type="evidence" value="ECO:0007669"/>
    <property type="project" value="UniProtKB-SubCell"/>
</dbReference>
<gene>
    <name evidence="9" type="ORF">AS203_04730</name>
</gene>
<evidence type="ECO:0008006" key="11">
    <source>
        <dbReference type="Google" id="ProtNLM"/>
    </source>
</evidence>
<reference evidence="10" key="1">
    <citation type="submission" date="2015-11" db="EMBL/GenBank/DDBJ databases">
        <authorList>
            <person name="Holder M.E."/>
            <person name="Ajami N.J."/>
            <person name="Petrosino J.F."/>
        </authorList>
    </citation>
    <scope>NUCLEOTIDE SEQUENCE [LARGE SCALE GENOMIC DNA]</scope>
    <source>
        <strain evidence="10">F0113</strain>
    </source>
</reference>
<feature type="transmembrane region" description="Helical" evidence="6">
    <location>
        <begin position="309"/>
        <end position="326"/>
    </location>
</feature>
<feature type="transmembrane region" description="Helical" evidence="6">
    <location>
        <begin position="358"/>
        <end position="378"/>
    </location>
</feature>